<gene>
    <name evidence="3" type="ORF">CY34DRAFT_598214</name>
</gene>
<reference evidence="4" key="2">
    <citation type="submission" date="2015-01" db="EMBL/GenBank/DDBJ databases">
        <title>Evolutionary Origins and Diversification of the Mycorrhizal Mutualists.</title>
        <authorList>
            <consortium name="DOE Joint Genome Institute"/>
            <consortium name="Mycorrhizal Genomics Consortium"/>
            <person name="Kohler A."/>
            <person name="Kuo A."/>
            <person name="Nagy L.G."/>
            <person name="Floudas D."/>
            <person name="Copeland A."/>
            <person name="Barry K.W."/>
            <person name="Cichocki N."/>
            <person name="Veneault-Fourrey C."/>
            <person name="LaButti K."/>
            <person name="Lindquist E.A."/>
            <person name="Lipzen A."/>
            <person name="Lundell T."/>
            <person name="Morin E."/>
            <person name="Murat C."/>
            <person name="Riley R."/>
            <person name="Ohm R."/>
            <person name="Sun H."/>
            <person name="Tunlid A."/>
            <person name="Henrissat B."/>
            <person name="Grigoriev I.V."/>
            <person name="Hibbett D.S."/>
            <person name="Martin F."/>
        </authorList>
    </citation>
    <scope>NUCLEOTIDE SEQUENCE [LARGE SCALE GENOMIC DNA]</scope>
    <source>
        <strain evidence="4">UH-Slu-Lm8-n1</strain>
    </source>
</reference>
<organism evidence="3 4">
    <name type="scientific">Suillus luteus UH-Slu-Lm8-n1</name>
    <dbReference type="NCBI Taxonomy" id="930992"/>
    <lineage>
        <taxon>Eukaryota</taxon>
        <taxon>Fungi</taxon>
        <taxon>Dikarya</taxon>
        <taxon>Basidiomycota</taxon>
        <taxon>Agaricomycotina</taxon>
        <taxon>Agaricomycetes</taxon>
        <taxon>Agaricomycetidae</taxon>
        <taxon>Boletales</taxon>
        <taxon>Suillineae</taxon>
        <taxon>Suillaceae</taxon>
        <taxon>Suillus</taxon>
    </lineage>
</organism>
<name>A0A0D0B4A3_9AGAM</name>
<keyword evidence="1" id="KW-0472">Membrane</keyword>
<feature type="domain" description="DUF6533" evidence="2">
    <location>
        <begin position="27"/>
        <end position="68"/>
    </location>
</feature>
<dbReference type="Proteomes" id="UP000054485">
    <property type="component" value="Unassembled WGS sequence"/>
</dbReference>
<dbReference type="InParanoid" id="A0A0D0B4A3"/>
<reference evidence="3 4" key="1">
    <citation type="submission" date="2014-04" db="EMBL/GenBank/DDBJ databases">
        <authorList>
            <consortium name="DOE Joint Genome Institute"/>
            <person name="Kuo A."/>
            <person name="Ruytinx J."/>
            <person name="Rineau F."/>
            <person name="Colpaert J."/>
            <person name="Kohler A."/>
            <person name="Nagy L.G."/>
            <person name="Floudas D."/>
            <person name="Copeland A."/>
            <person name="Barry K.W."/>
            <person name="Cichocki N."/>
            <person name="Veneault-Fourrey C."/>
            <person name="LaButti K."/>
            <person name="Lindquist E.A."/>
            <person name="Lipzen A."/>
            <person name="Lundell T."/>
            <person name="Morin E."/>
            <person name="Murat C."/>
            <person name="Sun H."/>
            <person name="Tunlid A."/>
            <person name="Henrissat B."/>
            <person name="Grigoriev I.V."/>
            <person name="Hibbett D.S."/>
            <person name="Martin F."/>
            <person name="Nordberg H.P."/>
            <person name="Cantor M.N."/>
            <person name="Hua S.X."/>
        </authorList>
    </citation>
    <scope>NUCLEOTIDE SEQUENCE [LARGE SCALE GENOMIC DNA]</scope>
    <source>
        <strain evidence="3 4">UH-Slu-Lm8-n1</strain>
    </source>
</reference>
<dbReference type="OrthoDB" id="2676071at2759"/>
<keyword evidence="1" id="KW-0812">Transmembrane</keyword>
<proteinExistence type="predicted"/>
<dbReference type="InterPro" id="IPR045340">
    <property type="entry name" value="DUF6533"/>
</dbReference>
<evidence type="ECO:0000313" key="4">
    <source>
        <dbReference type="Proteomes" id="UP000054485"/>
    </source>
</evidence>
<feature type="transmembrane region" description="Helical" evidence="1">
    <location>
        <begin position="60"/>
        <end position="81"/>
    </location>
</feature>
<evidence type="ECO:0000259" key="2">
    <source>
        <dbReference type="Pfam" id="PF20151"/>
    </source>
</evidence>
<protein>
    <recommendedName>
        <fullName evidence="2">DUF6533 domain-containing protein</fullName>
    </recommendedName>
</protein>
<keyword evidence="1" id="KW-1133">Transmembrane helix</keyword>
<accession>A0A0D0B4A3</accession>
<dbReference type="EMBL" id="KN835184">
    <property type="protein sequence ID" value="KIK44759.1"/>
    <property type="molecule type" value="Genomic_DNA"/>
</dbReference>
<dbReference type="Pfam" id="PF20151">
    <property type="entry name" value="DUF6533"/>
    <property type="match status" value="1"/>
</dbReference>
<keyword evidence="4" id="KW-1185">Reference proteome</keyword>
<evidence type="ECO:0000256" key="1">
    <source>
        <dbReference type="SAM" id="Phobius"/>
    </source>
</evidence>
<dbReference type="HOGENOM" id="CLU_2238392_0_0_1"/>
<feature type="transmembrane region" description="Helical" evidence="1">
    <location>
        <begin position="20"/>
        <end position="40"/>
    </location>
</feature>
<sequence>MSSSEGALAYEEAFVHAAHTVWVTRICQLCPCIIFCYDYLLTLDREIEFIWRRPMRSSNVLYIIVRFGGGALMFLTASAFMSSNTSKEVCFLMLPSVQFCELNTF</sequence>
<evidence type="ECO:0000313" key="3">
    <source>
        <dbReference type="EMBL" id="KIK44759.1"/>
    </source>
</evidence>
<dbReference type="AlphaFoldDB" id="A0A0D0B4A3"/>